<feature type="compositionally biased region" description="Polar residues" evidence="1">
    <location>
        <begin position="142"/>
        <end position="176"/>
    </location>
</feature>
<protein>
    <submittedName>
        <fullName evidence="3">Uncharacterized protein</fullName>
    </submittedName>
</protein>
<evidence type="ECO:0000256" key="2">
    <source>
        <dbReference type="SAM" id="Phobius"/>
    </source>
</evidence>
<comment type="caution">
    <text evidence="3">The sequence shown here is derived from an EMBL/GenBank/DDBJ whole genome shotgun (WGS) entry which is preliminary data.</text>
</comment>
<keyword evidence="2" id="KW-1133">Transmembrane helix</keyword>
<dbReference type="Proteomes" id="UP000187429">
    <property type="component" value="Unassembled WGS sequence"/>
</dbReference>
<keyword evidence="4" id="KW-1185">Reference proteome</keyword>
<gene>
    <name evidence="3" type="ORF">AYI69_g8480</name>
</gene>
<feature type="transmembrane region" description="Helical" evidence="2">
    <location>
        <begin position="12"/>
        <end position="30"/>
    </location>
</feature>
<feature type="region of interest" description="Disordered" evidence="1">
    <location>
        <begin position="218"/>
        <end position="242"/>
    </location>
</feature>
<evidence type="ECO:0000256" key="1">
    <source>
        <dbReference type="SAM" id="MobiDB-lite"/>
    </source>
</evidence>
<keyword evidence="2" id="KW-0812">Transmembrane</keyword>
<name>A0A1R1XJ97_9FUNG</name>
<reference evidence="4" key="1">
    <citation type="submission" date="2017-01" db="EMBL/GenBank/DDBJ databases">
        <authorList>
            <person name="Wang Y."/>
            <person name="White M."/>
            <person name="Kvist S."/>
            <person name="Moncalvo J.-M."/>
        </authorList>
    </citation>
    <scope>NUCLEOTIDE SEQUENCE [LARGE SCALE GENOMIC DNA]</scope>
    <source>
        <strain evidence="4">ID-206-W2</strain>
    </source>
</reference>
<keyword evidence="2" id="KW-0472">Membrane</keyword>
<sequence>MPILWPFGNPYGWYPLLISTFVLVVICAIIDKDSRENIKPFLLNTKSFFDYIGVQLRFATKNTHQITSNTKSNEKISLTPSATNTTQKLDFQKQLSIDYDSSFSNITRTDSSSPKVSPINIKVQIHDYSKLAFNDIPSFSLSKPSQETSNITSSPEMLSKSITSPNDQAPPSTKIVSENNSTLTASTTLSSNFNSESIKREKKSKYLRKDSLKIKSKKKEKIEINPHQNSIDKEKDGATSPQKSKVNIKFFKYDPSVENTSNTITSENNDQYNNKNAVILKEGENSSKNTLFVCTKCQRTDVNKCELGYYSCVLEPDYDQNSKSNIGDIEDLITPMVANSTVDGKDKRTGRILYENLSNLLKQQERINKLCTVSGIKSRNSLSPYVSSENPCSNSLDNRLQILPVKCLGTCSRGNVIAFAAQNKFSYQFCDLNEVNNEHLEDILEFASMYTESEDGFSKTKTRPNHLRSNLLARIPPLNNNFINLEL</sequence>
<evidence type="ECO:0000313" key="3">
    <source>
        <dbReference type="EMBL" id="OMJ14705.1"/>
    </source>
</evidence>
<dbReference type="AlphaFoldDB" id="A0A1R1XJ97"/>
<proteinExistence type="predicted"/>
<dbReference type="OrthoDB" id="5589413at2759"/>
<accession>A0A1R1XJ97</accession>
<feature type="region of interest" description="Disordered" evidence="1">
    <location>
        <begin position="142"/>
        <end position="181"/>
    </location>
</feature>
<dbReference type="EMBL" id="LSSM01004534">
    <property type="protein sequence ID" value="OMJ14705.1"/>
    <property type="molecule type" value="Genomic_DNA"/>
</dbReference>
<feature type="compositionally biased region" description="Basic and acidic residues" evidence="1">
    <location>
        <begin position="220"/>
        <end position="237"/>
    </location>
</feature>
<evidence type="ECO:0000313" key="4">
    <source>
        <dbReference type="Proteomes" id="UP000187429"/>
    </source>
</evidence>
<dbReference type="InterPro" id="IPR012863">
    <property type="entry name" value="DUF1636"/>
</dbReference>
<dbReference type="Pfam" id="PF07845">
    <property type="entry name" value="DUF1636"/>
    <property type="match status" value="1"/>
</dbReference>
<organism evidence="3 4">
    <name type="scientific">Smittium culicis</name>
    <dbReference type="NCBI Taxonomy" id="133412"/>
    <lineage>
        <taxon>Eukaryota</taxon>
        <taxon>Fungi</taxon>
        <taxon>Fungi incertae sedis</taxon>
        <taxon>Zoopagomycota</taxon>
        <taxon>Kickxellomycotina</taxon>
        <taxon>Harpellomycetes</taxon>
        <taxon>Harpellales</taxon>
        <taxon>Legeriomycetaceae</taxon>
        <taxon>Smittium</taxon>
    </lineage>
</organism>